<protein>
    <submittedName>
        <fullName evidence="3">Uncharacterized protein</fullName>
    </submittedName>
</protein>
<feature type="transmembrane region" description="Helical" evidence="2">
    <location>
        <begin position="76"/>
        <end position="97"/>
    </location>
</feature>
<sequence length="101" mass="10566">MTSYDDFSYGASAPTQAWSYEQGATPAPASARERRDDERREANIVGAVLATIGLVTAVLCALAYGDVISLDSRYTVPGILLGIGATAVVAGALGLVYGRRR</sequence>
<dbReference type="RefSeq" id="WP_118913329.1">
    <property type="nucleotide sequence ID" value="NZ_CBCRVH010000005.1"/>
</dbReference>
<evidence type="ECO:0000313" key="4">
    <source>
        <dbReference type="Proteomes" id="UP000285376"/>
    </source>
</evidence>
<comment type="caution">
    <text evidence="3">The sequence shown here is derived from an EMBL/GenBank/DDBJ whole genome shotgun (WGS) entry which is preliminary data.</text>
</comment>
<accession>A0A417Z563</accession>
<name>A0A417Z563_9MICO</name>
<evidence type="ECO:0000256" key="2">
    <source>
        <dbReference type="SAM" id="Phobius"/>
    </source>
</evidence>
<reference evidence="3 4" key="1">
    <citation type="submission" date="2018-08" db="EMBL/GenBank/DDBJ databases">
        <title>Whole genome sequence analysis of Dermacoccus abyssi bacteria isolated from Deep Mariana trench Micromonospora spp reveals genes involved in the environmental adaptation and production of secondary metabolites.</title>
        <authorList>
            <person name="Abdel-Mageed W.M."/>
            <person name="Lehri B."/>
            <person name="Nouioui I."/>
            <person name="Goodfellow I."/>
            <person name="Jaspars M."/>
            <person name="Karlyshev A."/>
        </authorList>
    </citation>
    <scope>NUCLEOTIDE SEQUENCE [LARGE SCALE GENOMIC DNA]</scope>
    <source>
        <strain evidence="3 4">MT1.1</strain>
    </source>
</reference>
<evidence type="ECO:0000313" key="3">
    <source>
        <dbReference type="EMBL" id="RHW45860.1"/>
    </source>
</evidence>
<feature type="region of interest" description="Disordered" evidence="1">
    <location>
        <begin position="19"/>
        <end position="38"/>
    </location>
</feature>
<organism evidence="3 4">
    <name type="scientific">Dermacoccus abyssi</name>
    <dbReference type="NCBI Taxonomy" id="322596"/>
    <lineage>
        <taxon>Bacteria</taxon>
        <taxon>Bacillati</taxon>
        <taxon>Actinomycetota</taxon>
        <taxon>Actinomycetes</taxon>
        <taxon>Micrococcales</taxon>
        <taxon>Dermacoccaceae</taxon>
        <taxon>Dermacoccus</taxon>
    </lineage>
</organism>
<feature type="transmembrane region" description="Helical" evidence="2">
    <location>
        <begin position="42"/>
        <end position="64"/>
    </location>
</feature>
<keyword evidence="2" id="KW-0812">Transmembrane</keyword>
<evidence type="ECO:0000256" key="1">
    <source>
        <dbReference type="SAM" id="MobiDB-lite"/>
    </source>
</evidence>
<proteinExistence type="predicted"/>
<keyword evidence="2" id="KW-1133">Transmembrane helix</keyword>
<dbReference type="AlphaFoldDB" id="A0A417Z563"/>
<dbReference type="EMBL" id="QWLM01000007">
    <property type="protein sequence ID" value="RHW45860.1"/>
    <property type="molecule type" value="Genomic_DNA"/>
</dbReference>
<gene>
    <name evidence="3" type="ORF">D1832_07615</name>
</gene>
<keyword evidence="2" id="KW-0472">Membrane</keyword>
<dbReference type="Proteomes" id="UP000285376">
    <property type="component" value="Unassembled WGS sequence"/>
</dbReference>